<keyword evidence="1" id="KW-0472">Membrane</keyword>
<feature type="transmembrane region" description="Helical" evidence="1">
    <location>
        <begin position="29"/>
        <end position="48"/>
    </location>
</feature>
<dbReference type="EnsemblPlants" id="Bo08352s010.1">
    <property type="protein sequence ID" value="Bo08352s010.1"/>
    <property type="gene ID" value="Bo08352s010"/>
</dbReference>
<dbReference type="HOGENOM" id="CLU_3109201_0_0_1"/>
<evidence type="ECO:0000313" key="3">
    <source>
        <dbReference type="Proteomes" id="UP000032141"/>
    </source>
</evidence>
<keyword evidence="1" id="KW-0812">Transmembrane</keyword>
<sequence length="58" mass="6959">MTLPRLRPTCPGLESTKSLNRRFQRRRDVWSVWVVAPGRLLLLLHHRHMLIQKFLQLS</sequence>
<name>A0A0D2ZYC1_BRAOL</name>
<proteinExistence type="predicted"/>
<reference evidence="2" key="2">
    <citation type="submission" date="2015-06" db="UniProtKB">
        <authorList>
            <consortium name="EnsemblPlants"/>
        </authorList>
    </citation>
    <scope>IDENTIFICATION</scope>
</reference>
<dbReference type="Gramene" id="Bo08352s010.1">
    <property type="protein sequence ID" value="Bo08352s010.1"/>
    <property type="gene ID" value="Bo08352s010"/>
</dbReference>
<reference evidence="2" key="1">
    <citation type="journal article" date="2014" name="Genome Biol.">
        <title>Transcriptome and methylome profiling reveals relics of genome dominance in the mesopolyploid Brassica oleracea.</title>
        <authorList>
            <person name="Parkin I.A."/>
            <person name="Koh C."/>
            <person name="Tang H."/>
            <person name="Robinson S.J."/>
            <person name="Kagale S."/>
            <person name="Clarke W.E."/>
            <person name="Town C.D."/>
            <person name="Nixon J."/>
            <person name="Krishnakumar V."/>
            <person name="Bidwell S.L."/>
            <person name="Denoeud F."/>
            <person name="Belcram H."/>
            <person name="Links M.G."/>
            <person name="Just J."/>
            <person name="Clarke C."/>
            <person name="Bender T."/>
            <person name="Huebert T."/>
            <person name="Mason A.S."/>
            <person name="Pires J.C."/>
            <person name="Barker G."/>
            <person name="Moore J."/>
            <person name="Walley P.G."/>
            <person name="Manoli S."/>
            <person name="Batley J."/>
            <person name="Edwards D."/>
            <person name="Nelson M.N."/>
            <person name="Wang X."/>
            <person name="Paterson A.H."/>
            <person name="King G."/>
            <person name="Bancroft I."/>
            <person name="Chalhoub B."/>
            <person name="Sharpe A.G."/>
        </authorList>
    </citation>
    <scope>NUCLEOTIDE SEQUENCE [LARGE SCALE GENOMIC DNA]</scope>
    <source>
        <strain evidence="2">cv. TO1000</strain>
    </source>
</reference>
<keyword evidence="3" id="KW-1185">Reference proteome</keyword>
<keyword evidence="1" id="KW-1133">Transmembrane helix</keyword>
<dbReference type="AlphaFoldDB" id="A0A0D2ZYC1"/>
<evidence type="ECO:0000256" key="1">
    <source>
        <dbReference type="SAM" id="Phobius"/>
    </source>
</evidence>
<evidence type="ECO:0000313" key="2">
    <source>
        <dbReference type="EnsemblPlants" id="Bo08352s010.1"/>
    </source>
</evidence>
<organism evidence="2 3">
    <name type="scientific">Brassica oleracea var. oleracea</name>
    <dbReference type="NCBI Taxonomy" id="109376"/>
    <lineage>
        <taxon>Eukaryota</taxon>
        <taxon>Viridiplantae</taxon>
        <taxon>Streptophyta</taxon>
        <taxon>Embryophyta</taxon>
        <taxon>Tracheophyta</taxon>
        <taxon>Spermatophyta</taxon>
        <taxon>Magnoliopsida</taxon>
        <taxon>eudicotyledons</taxon>
        <taxon>Gunneridae</taxon>
        <taxon>Pentapetalae</taxon>
        <taxon>rosids</taxon>
        <taxon>malvids</taxon>
        <taxon>Brassicales</taxon>
        <taxon>Brassicaceae</taxon>
        <taxon>Brassiceae</taxon>
        <taxon>Brassica</taxon>
    </lineage>
</organism>
<accession>A0A0D2ZYC1</accession>
<dbReference type="Proteomes" id="UP000032141">
    <property type="component" value="Unassembled WGS sequence"/>
</dbReference>
<protein>
    <submittedName>
        <fullName evidence="2">Uncharacterized protein</fullName>
    </submittedName>
</protein>